<sequence>MTLTAASRPIVQAQTPVSPPTSPRRNSTPLSAHPCPGFADLVHSVMNVYSARNETSRRHA</sequence>
<proteinExistence type="predicted"/>
<evidence type="ECO:0000256" key="1">
    <source>
        <dbReference type="SAM" id="MobiDB-lite"/>
    </source>
</evidence>
<protein>
    <submittedName>
        <fullName evidence="2">Uncharacterized protein</fullName>
    </submittedName>
</protein>
<name>A0A427XW56_9TREE</name>
<organism evidence="2 3">
    <name type="scientific">Apiotrichum porosum</name>
    <dbReference type="NCBI Taxonomy" id="105984"/>
    <lineage>
        <taxon>Eukaryota</taxon>
        <taxon>Fungi</taxon>
        <taxon>Dikarya</taxon>
        <taxon>Basidiomycota</taxon>
        <taxon>Agaricomycotina</taxon>
        <taxon>Tremellomycetes</taxon>
        <taxon>Trichosporonales</taxon>
        <taxon>Trichosporonaceae</taxon>
        <taxon>Apiotrichum</taxon>
    </lineage>
</organism>
<dbReference type="RefSeq" id="XP_028477088.1">
    <property type="nucleotide sequence ID" value="XM_028622196.1"/>
</dbReference>
<feature type="region of interest" description="Disordered" evidence="1">
    <location>
        <begin position="1"/>
        <end position="35"/>
    </location>
</feature>
<dbReference type="Proteomes" id="UP000279236">
    <property type="component" value="Unassembled WGS sequence"/>
</dbReference>
<dbReference type="AlphaFoldDB" id="A0A427XW56"/>
<accession>A0A427XW56</accession>
<reference evidence="2 3" key="1">
    <citation type="submission" date="2018-11" db="EMBL/GenBank/DDBJ databases">
        <title>Genome sequence of Apiotrichum porosum DSM 27194.</title>
        <authorList>
            <person name="Aliyu H."/>
            <person name="Gorte O."/>
            <person name="Ochsenreither K."/>
        </authorList>
    </citation>
    <scope>NUCLEOTIDE SEQUENCE [LARGE SCALE GENOMIC DNA]</scope>
    <source>
        <strain evidence="2 3">DSM 27194</strain>
    </source>
</reference>
<keyword evidence="3" id="KW-1185">Reference proteome</keyword>
<evidence type="ECO:0000313" key="2">
    <source>
        <dbReference type="EMBL" id="RSH83136.1"/>
    </source>
</evidence>
<evidence type="ECO:0000313" key="3">
    <source>
        <dbReference type="Proteomes" id="UP000279236"/>
    </source>
</evidence>
<dbReference type="GeneID" id="39591337"/>
<comment type="caution">
    <text evidence="2">The sequence shown here is derived from an EMBL/GenBank/DDBJ whole genome shotgun (WGS) entry which is preliminary data.</text>
</comment>
<dbReference type="EMBL" id="RSCE01000004">
    <property type="protein sequence ID" value="RSH83136.1"/>
    <property type="molecule type" value="Genomic_DNA"/>
</dbReference>
<gene>
    <name evidence="2" type="ORF">EHS24_006794</name>
</gene>